<reference evidence="3 4" key="1">
    <citation type="submission" date="2020-06" db="EMBL/GenBank/DDBJ databases">
        <title>Complete Genome Sequence of Clostridium muelleri sp. nov. P21T, an Acid-Alcohol Producing Acetogen Isolated from Old Hay.</title>
        <authorList>
            <person name="Duncan K.E."/>
            <person name="Tanner R.S."/>
        </authorList>
    </citation>
    <scope>NUCLEOTIDE SEQUENCE [LARGE SCALE GENOMIC DNA]</scope>
    <source>
        <strain evidence="3 4">P21</strain>
    </source>
</reference>
<dbReference type="Pfam" id="PF05636">
    <property type="entry name" value="HIGH_NTase1"/>
    <property type="match status" value="1"/>
</dbReference>
<protein>
    <recommendedName>
        <fullName evidence="2">tRNA(Met) cytidine acetate ligase</fullName>
        <ecNumber evidence="2">6.3.4.-</ecNumber>
    </recommendedName>
</protein>
<organism evidence="3 4">
    <name type="scientific">Clostridium muellerianum</name>
    <dbReference type="NCBI Taxonomy" id="2716538"/>
    <lineage>
        <taxon>Bacteria</taxon>
        <taxon>Bacillati</taxon>
        <taxon>Bacillota</taxon>
        <taxon>Clostridia</taxon>
        <taxon>Eubacteriales</taxon>
        <taxon>Clostridiaceae</taxon>
        <taxon>Clostridium</taxon>
    </lineage>
</organism>
<comment type="caution">
    <text evidence="2">Lacks conserved residue(s) required for the propagation of feature annotation.</text>
</comment>
<dbReference type="SUPFAM" id="SSF52374">
    <property type="entry name" value="Nucleotidylyl transferase"/>
    <property type="match status" value="1"/>
</dbReference>
<dbReference type="GO" id="GO:0005524">
    <property type="term" value="F:ATP binding"/>
    <property type="evidence" value="ECO:0007669"/>
    <property type="project" value="UniProtKB-KW"/>
</dbReference>
<accession>A0A7Y0EM47</accession>
<sequence>MKVTGIIVEYNPFHKGHLYHIKKSRTITKCDAIVAVLSGNFVQRGLPAIIDKWNRTRIALMNGVDLVIELPLIYSLSSAEFFANGSITLLNNLGVVNNICFGSECGDINVLSHISKILAEEPIDFKNLLKEELSKGVSYPFARSSALLKFLKIFNDAPFCYEDVQKILNSPNNILGLEYCKKLTELNSEISPFTIKREGGDYNSTAFDKQFSSASSIRKYIKENKNINLLEKYIPENAHNLLLALNETNYSFTFEDKLMPYLKYKCTLYKDCITKLPDVSEGIHNRIFNALENAENFDDIIRCAKTKRYTYSRISRILAQFFIGFENWDTENLRKKPCPYAKVLGFNSTGAKILKKAKKTSTIPIYTKLPKEPISTLSLDIQGTKAYSLINKNIRPNEDYLTSPIIID</sequence>
<keyword evidence="2" id="KW-0820">tRNA-binding</keyword>
<comment type="catalytic activity">
    <reaction evidence="2">
        <text>cytidine(34) in elongator tRNA(Met) + acetate + ATP = N(4)-acetylcytidine(34) in elongator tRNA(Met) + AMP + diphosphate</text>
        <dbReference type="Rhea" id="RHEA:58144"/>
        <dbReference type="Rhea" id="RHEA-COMP:10693"/>
        <dbReference type="Rhea" id="RHEA-COMP:10694"/>
        <dbReference type="ChEBI" id="CHEBI:30089"/>
        <dbReference type="ChEBI" id="CHEBI:30616"/>
        <dbReference type="ChEBI" id="CHEBI:33019"/>
        <dbReference type="ChEBI" id="CHEBI:74900"/>
        <dbReference type="ChEBI" id="CHEBI:82748"/>
        <dbReference type="ChEBI" id="CHEBI:456215"/>
    </reaction>
</comment>
<dbReference type="InterPro" id="IPR014729">
    <property type="entry name" value="Rossmann-like_a/b/a_fold"/>
</dbReference>
<dbReference type="EMBL" id="JABBNI010000066">
    <property type="protein sequence ID" value="NMM65652.1"/>
    <property type="molecule type" value="Genomic_DNA"/>
</dbReference>
<dbReference type="GO" id="GO:0000049">
    <property type="term" value="F:tRNA binding"/>
    <property type="evidence" value="ECO:0007669"/>
    <property type="project" value="UniProtKB-KW"/>
</dbReference>
<dbReference type="NCBIfam" id="NF010191">
    <property type="entry name" value="PRK13670.1"/>
    <property type="match status" value="1"/>
</dbReference>
<feature type="binding site" evidence="2">
    <location>
        <position position="197"/>
    </location>
    <ligand>
        <name>ATP</name>
        <dbReference type="ChEBI" id="CHEBI:30616"/>
    </ligand>
</feature>
<dbReference type="RefSeq" id="WP_169300247.1">
    <property type="nucleotide sequence ID" value="NZ_JABBNI010000066.1"/>
</dbReference>
<evidence type="ECO:0000313" key="3">
    <source>
        <dbReference type="EMBL" id="NMM65652.1"/>
    </source>
</evidence>
<name>A0A7Y0EM47_9CLOT</name>
<comment type="caution">
    <text evidence="3">The sequence shown here is derived from an EMBL/GenBank/DDBJ whole genome shotgun (WGS) entry which is preliminary data.</text>
</comment>
<comment type="function">
    <text evidence="2">Catalyzes the formation of N(4)-acetylcytidine (ac(4)C) at the wobble position of elongator tRNA(Met), using acetate and ATP as substrates. First activates an acetate ion to form acetyladenylate (Ac-AMP) and then transfers the acetyl group to tRNA to form ac(4)C34.</text>
</comment>
<feature type="binding site" evidence="2">
    <location>
        <position position="172"/>
    </location>
    <ligand>
        <name>ATP</name>
        <dbReference type="ChEBI" id="CHEBI:30616"/>
    </ligand>
</feature>
<dbReference type="PANTHER" id="PTHR37825:SF1">
    <property type="entry name" value="TRNA(MET) CYTIDINE ACETATE LIGASE"/>
    <property type="match status" value="1"/>
</dbReference>
<evidence type="ECO:0000256" key="2">
    <source>
        <dbReference type="HAMAP-Rule" id="MF_01539"/>
    </source>
</evidence>
<dbReference type="HAMAP" id="MF_01539">
    <property type="entry name" value="TmcAL"/>
    <property type="match status" value="1"/>
</dbReference>
<dbReference type="Gene3D" id="3.40.50.620">
    <property type="entry name" value="HUPs"/>
    <property type="match status" value="1"/>
</dbReference>
<dbReference type="EC" id="6.3.4.-" evidence="2"/>
<dbReference type="AlphaFoldDB" id="A0A7Y0EM47"/>
<gene>
    <name evidence="2" type="primary">tmcAL</name>
    <name evidence="3" type="ORF">HBE96_24035</name>
</gene>
<comment type="similarity">
    <text evidence="2">Belongs to the TmcAL family.</text>
</comment>
<dbReference type="GO" id="GO:0016879">
    <property type="term" value="F:ligase activity, forming carbon-nitrogen bonds"/>
    <property type="evidence" value="ECO:0007669"/>
    <property type="project" value="UniProtKB-UniRule"/>
</dbReference>
<feature type="binding site" evidence="2">
    <location>
        <position position="102"/>
    </location>
    <ligand>
        <name>ATP</name>
        <dbReference type="ChEBI" id="CHEBI:30616"/>
    </ligand>
</feature>
<dbReference type="GO" id="GO:0016740">
    <property type="term" value="F:transferase activity"/>
    <property type="evidence" value="ECO:0007669"/>
    <property type="project" value="UniProtKB-KW"/>
</dbReference>
<keyword evidence="2" id="KW-0694">RNA-binding</keyword>
<keyword evidence="2" id="KW-0963">Cytoplasm</keyword>
<comment type="subcellular location">
    <subcellularLocation>
        <location evidence="2">Cytoplasm</location>
    </subcellularLocation>
</comment>
<dbReference type="Proteomes" id="UP000537131">
    <property type="component" value="Unassembled WGS sequence"/>
</dbReference>
<dbReference type="PANTHER" id="PTHR37825">
    <property type="entry name" value="TRNA(MET) CYTIDINE ACETATE LIGASE"/>
    <property type="match status" value="1"/>
</dbReference>
<keyword evidence="1 2" id="KW-0819">tRNA processing</keyword>
<keyword evidence="3" id="KW-0808">Transferase</keyword>
<dbReference type="GO" id="GO:0005737">
    <property type="term" value="C:cytoplasm"/>
    <property type="evidence" value="ECO:0007669"/>
    <property type="project" value="UniProtKB-SubCell"/>
</dbReference>
<keyword evidence="4" id="KW-1185">Reference proteome</keyword>
<keyword evidence="2" id="KW-0436">Ligase</keyword>
<evidence type="ECO:0000313" key="4">
    <source>
        <dbReference type="Proteomes" id="UP000537131"/>
    </source>
</evidence>
<dbReference type="InterPro" id="IPR008513">
    <property type="entry name" value="tRNA(Met)_cyd_acetate_ligase"/>
</dbReference>
<dbReference type="GO" id="GO:0006400">
    <property type="term" value="P:tRNA modification"/>
    <property type="evidence" value="ECO:0007669"/>
    <property type="project" value="UniProtKB-UniRule"/>
</dbReference>
<proteinExistence type="inferred from homology"/>
<feature type="binding site" evidence="2">
    <location>
        <begin position="7"/>
        <end position="20"/>
    </location>
    <ligand>
        <name>ATP</name>
        <dbReference type="ChEBI" id="CHEBI:30616"/>
    </ligand>
</feature>
<keyword evidence="2" id="KW-0547">Nucleotide-binding</keyword>
<keyword evidence="2" id="KW-0067">ATP-binding</keyword>
<evidence type="ECO:0000256" key="1">
    <source>
        <dbReference type="ARBA" id="ARBA00022694"/>
    </source>
</evidence>